<feature type="region of interest" description="Disordered" evidence="1">
    <location>
        <begin position="1"/>
        <end position="33"/>
    </location>
</feature>
<comment type="caution">
    <text evidence="2">The sequence shown here is derived from an EMBL/GenBank/DDBJ whole genome shotgun (WGS) entry which is preliminary data.</text>
</comment>
<dbReference type="OrthoDB" id="2288891at2759"/>
<gene>
    <name evidence="2" type="ORF">EC973_006514</name>
</gene>
<accession>A0A8H7BQM9</accession>
<evidence type="ECO:0000313" key="3">
    <source>
        <dbReference type="Proteomes" id="UP000605846"/>
    </source>
</evidence>
<keyword evidence="3" id="KW-1185">Reference proteome</keyword>
<organism evidence="2 3">
    <name type="scientific">Apophysomyces ossiformis</name>
    <dbReference type="NCBI Taxonomy" id="679940"/>
    <lineage>
        <taxon>Eukaryota</taxon>
        <taxon>Fungi</taxon>
        <taxon>Fungi incertae sedis</taxon>
        <taxon>Mucoromycota</taxon>
        <taxon>Mucoromycotina</taxon>
        <taxon>Mucoromycetes</taxon>
        <taxon>Mucorales</taxon>
        <taxon>Mucorineae</taxon>
        <taxon>Mucoraceae</taxon>
        <taxon>Apophysomyces</taxon>
    </lineage>
</organism>
<evidence type="ECO:0000313" key="2">
    <source>
        <dbReference type="EMBL" id="KAF7728233.1"/>
    </source>
</evidence>
<name>A0A8H7BQM9_9FUNG</name>
<dbReference type="EMBL" id="JABAYA010000041">
    <property type="protein sequence ID" value="KAF7728233.1"/>
    <property type="molecule type" value="Genomic_DNA"/>
</dbReference>
<protein>
    <submittedName>
        <fullName evidence="2">Uncharacterized protein</fullName>
    </submittedName>
</protein>
<feature type="non-terminal residue" evidence="2">
    <location>
        <position position="1"/>
    </location>
</feature>
<dbReference type="Proteomes" id="UP000605846">
    <property type="component" value="Unassembled WGS sequence"/>
</dbReference>
<feature type="region of interest" description="Disordered" evidence="1">
    <location>
        <begin position="120"/>
        <end position="181"/>
    </location>
</feature>
<evidence type="ECO:0000256" key="1">
    <source>
        <dbReference type="SAM" id="MobiDB-lite"/>
    </source>
</evidence>
<sequence length="181" mass="20878">LNTPRTPSLYSEDGTSSSQSRPKGSITTPYTPSLDREYSLQSLHGKDEYPWTRSNWERLETYYDKMNRNIDDATDMFYRFESIKHGSADGDGRTTELWPKEKIRWLCQCLDTNTRYHKGLLPSQRKRNKKKRHEPQLDPVQPYQVPKHRSVAGSGDPKHKIKRTASSSSSSSSRKEAAIKS</sequence>
<dbReference type="AlphaFoldDB" id="A0A8H7BQM9"/>
<feature type="compositionally biased region" description="Basic residues" evidence="1">
    <location>
        <begin position="124"/>
        <end position="133"/>
    </location>
</feature>
<reference evidence="2" key="1">
    <citation type="submission" date="2020-01" db="EMBL/GenBank/DDBJ databases">
        <title>Genome Sequencing of Three Apophysomyces-Like Fungal Strains Confirms a Novel Fungal Genus in the Mucoromycota with divergent Burkholderia-like Endosymbiotic Bacteria.</title>
        <authorList>
            <person name="Stajich J.E."/>
            <person name="Macias A.M."/>
            <person name="Carter-House D."/>
            <person name="Lovett B."/>
            <person name="Kasson L.R."/>
            <person name="Berry K."/>
            <person name="Grigoriev I."/>
            <person name="Chang Y."/>
            <person name="Spatafora J."/>
            <person name="Kasson M.T."/>
        </authorList>
    </citation>
    <scope>NUCLEOTIDE SEQUENCE</scope>
    <source>
        <strain evidence="2">NRRL A-21654</strain>
    </source>
</reference>
<feature type="compositionally biased region" description="Polar residues" evidence="1">
    <location>
        <begin position="1"/>
        <end position="31"/>
    </location>
</feature>
<proteinExistence type="predicted"/>